<feature type="domain" description="UspA" evidence="3">
    <location>
        <begin position="1"/>
        <end position="149"/>
    </location>
</feature>
<feature type="compositionally biased region" description="Basic and acidic residues" evidence="2">
    <location>
        <begin position="54"/>
        <end position="76"/>
    </location>
</feature>
<comment type="similarity">
    <text evidence="1">Belongs to the universal stress protein A family.</text>
</comment>
<dbReference type="PRINTS" id="PR01438">
    <property type="entry name" value="UNVRSLSTRESS"/>
</dbReference>
<dbReference type="InterPro" id="IPR014729">
    <property type="entry name" value="Rossmann-like_a/b/a_fold"/>
</dbReference>
<proteinExistence type="inferred from homology"/>
<feature type="region of interest" description="Disordered" evidence="2">
    <location>
        <begin position="41"/>
        <end position="76"/>
    </location>
</feature>
<sequence>MYETILVPVDESELSERVVEQALEIAERFDSTVRAMHVVDDRGASHASKSVNELARDADERREIDERRQEAGSELTERVAAQGDERGVPVEQVVLVGDPAEVITDYADEEDVDLIVLGAKGRSAVGKFLLGDVAGKVARHARTQVLLVRSDED</sequence>
<comment type="caution">
    <text evidence="4">The sequence shown here is derived from an EMBL/GenBank/DDBJ whole genome shotgun (WGS) entry which is preliminary data.</text>
</comment>
<gene>
    <name evidence="4" type="ORF">NDI76_16465</name>
</gene>
<keyword evidence="5" id="KW-1185">Reference proteome</keyword>
<dbReference type="EMBL" id="JAMQOP010000003">
    <property type="protein sequence ID" value="MDS0300341.1"/>
    <property type="molecule type" value="Genomic_DNA"/>
</dbReference>
<dbReference type="PIRSF" id="PIRSF006276">
    <property type="entry name" value="UspA"/>
    <property type="match status" value="1"/>
</dbReference>
<dbReference type="Proteomes" id="UP001257060">
    <property type="component" value="Unassembled WGS sequence"/>
</dbReference>
<organism evidence="4 5">
    <name type="scientific">Halogeometricum salsisoli</name>
    <dbReference type="NCBI Taxonomy" id="2950536"/>
    <lineage>
        <taxon>Archaea</taxon>
        <taxon>Methanobacteriati</taxon>
        <taxon>Methanobacteriota</taxon>
        <taxon>Stenosarchaea group</taxon>
        <taxon>Halobacteria</taxon>
        <taxon>Halobacteriales</taxon>
        <taxon>Haloferacaceae</taxon>
        <taxon>Halogeometricum</taxon>
    </lineage>
</organism>
<reference evidence="4 5" key="1">
    <citation type="submission" date="2022-06" db="EMBL/GenBank/DDBJ databases">
        <title>Halogeometricum sp. a new haloarchaeum isolate from saline soil.</title>
        <authorList>
            <person name="Strakova D."/>
            <person name="Galisteo C."/>
            <person name="Sanchez-Porro C."/>
            <person name="Ventosa A."/>
        </authorList>
    </citation>
    <scope>NUCLEOTIDE SEQUENCE [LARGE SCALE GENOMIC DNA]</scope>
    <source>
        <strain evidence="4 5">S1BR25-6</strain>
    </source>
</reference>
<dbReference type="PANTHER" id="PTHR46268">
    <property type="entry name" value="STRESS RESPONSE PROTEIN NHAX"/>
    <property type="match status" value="1"/>
</dbReference>
<dbReference type="PANTHER" id="PTHR46268:SF6">
    <property type="entry name" value="UNIVERSAL STRESS PROTEIN UP12"/>
    <property type="match status" value="1"/>
</dbReference>
<evidence type="ECO:0000256" key="2">
    <source>
        <dbReference type="SAM" id="MobiDB-lite"/>
    </source>
</evidence>
<dbReference type="CDD" id="cd00293">
    <property type="entry name" value="USP-like"/>
    <property type="match status" value="1"/>
</dbReference>
<evidence type="ECO:0000313" key="4">
    <source>
        <dbReference type="EMBL" id="MDS0300341.1"/>
    </source>
</evidence>
<dbReference type="Pfam" id="PF00582">
    <property type="entry name" value="Usp"/>
    <property type="match status" value="1"/>
</dbReference>
<evidence type="ECO:0000256" key="1">
    <source>
        <dbReference type="ARBA" id="ARBA00008791"/>
    </source>
</evidence>
<dbReference type="RefSeq" id="WP_310925237.1">
    <property type="nucleotide sequence ID" value="NZ_JAMQOP010000003.1"/>
</dbReference>
<accession>A0ABU2GHP4</accession>
<evidence type="ECO:0000313" key="5">
    <source>
        <dbReference type="Proteomes" id="UP001257060"/>
    </source>
</evidence>
<dbReference type="Gene3D" id="3.40.50.620">
    <property type="entry name" value="HUPs"/>
    <property type="match status" value="1"/>
</dbReference>
<dbReference type="InterPro" id="IPR006015">
    <property type="entry name" value="Universal_stress_UspA"/>
</dbReference>
<protein>
    <submittedName>
        <fullName evidence="4">Universal stress protein</fullName>
    </submittedName>
</protein>
<name>A0ABU2GHP4_9EURY</name>
<dbReference type="SUPFAM" id="SSF52402">
    <property type="entry name" value="Adenine nucleotide alpha hydrolases-like"/>
    <property type="match status" value="1"/>
</dbReference>
<evidence type="ECO:0000259" key="3">
    <source>
        <dbReference type="Pfam" id="PF00582"/>
    </source>
</evidence>
<dbReference type="InterPro" id="IPR006016">
    <property type="entry name" value="UspA"/>
</dbReference>